<keyword evidence="3" id="KW-1185">Reference proteome</keyword>
<accession>A0A8J7Z3B8</accession>
<proteinExistence type="predicted"/>
<comment type="caution">
    <text evidence="2">The sequence shown here is derived from an EMBL/GenBank/DDBJ whole genome shotgun (WGS) entry which is preliminary data.</text>
</comment>
<dbReference type="RefSeq" id="WP_162424496.1">
    <property type="nucleotide sequence ID" value="NZ_WVIE01000022.1"/>
</dbReference>
<protein>
    <submittedName>
        <fullName evidence="2">Uncharacterized protein</fullName>
    </submittedName>
</protein>
<keyword evidence="1" id="KW-1133">Transmembrane helix</keyword>
<evidence type="ECO:0000313" key="2">
    <source>
        <dbReference type="EMBL" id="NDJ18969.1"/>
    </source>
</evidence>
<sequence>MMQSDRPIAISLSSVVGTGAGSGIAIVYILSAIGLIAIGIYGYGSPSSYWSPTELADSKRAVQKLN</sequence>
<gene>
    <name evidence="2" type="ORF">GS601_17030</name>
</gene>
<dbReference type="AlphaFoldDB" id="A0A8J7Z3B8"/>
<name>A0A8J7Z3B8_9CYAN</name>
<evidence type="ECO:0000313" key="3">
    <source>
        <dbReference type="Proteomes" id="UP000646053"/>
    </source>
</evidence>
<organism evidence="2 3">
    <name type="scientific">Myxacorys almedinensis A</name>
    <dbReference type="NCBI Taxonomy" id="2690445"/>
    <lineage>
        <taxon>Bacteria</taxon>
        <taxon>Bacillati</taxon>
        <taxon>Cyanobacteriota</taxon>
        <taxon>Cyanophyceae</taxon>
        <taxon>Leptolyngbyales</taxon>
        <taxon>Leptolyngbyaceae</taxon>
        <taxon>Myxacorys</taxon>
        <taxon>Myxacorys almedinensis</taxon>
    </lineage>
</organism>
<dbReference type="Proteomes" id="UP000646053">
    <property type="component" value="Unassembled WGS sequence"/>
</dbReference>
<evidence type="ECO:0000256" key="1">
    <source>
        <dbReference type="SAM" id="Phobius"/>
    </source>
</evidence>
<keyword evidence="1" id="KW-0472">Membrane</keyword>
<feature type="transmembrane region" description="Helical" evidence="1">
    <location>
        <begin position="12"/>
        <end position="43"/>
    </location>
</feature>
<dbReference type="EMBL" id="WVIE01000022">
    <property type="protein sequence ID" value="NDJ18969.1"/>
    <property type="molecule type" value="Genomic_DNA"/>
</dbReference>
<reference evidence="2" key="1">
    <citation type="submission" date="2019-12" db="EMBL/GenBank/DDBJ databases">
        <title>High-Quality draft genome sequences of three cyanobacteria isolated from the limestone walls of the Old Cathedral of Coimbra.</title>
        <authorList>
            <person name="Tiago I."/>
            <person name="Soares F."/>
            <person name="Portugal A."/>
        </authorList>
    </citation>
    <scope>NUCLEOTIDE SEQUENCE</scope>
    <source>
        <strain evidence="2">A</strain>
    </source>
</reference>
<keyword evidence="1" id="KW-0812">Transmembrane</keyword>